<evidence type="ECO:0000259" key="10">
    <source>
        <dbReference type="Pfam" id="PF05922"/>
    </source>
</evidence>
<keyword evidence="5 6" id="KW-0720">Serine protease</keyword>
<keyword evidence="3 8" id="KW-0732">Signal</keyword>
<dbReference type="InterPro" id="IPR023828">
    <property type="entry name" value="Peptidase_S8_Ser-AS"/>
</dbReference>
<dbReference type="InterPro" id="IPR050131">
    <property type="entry name" value="Peptidase_S8_subtilisin-like"/>
</dbReference>
<gene>
    <name evidence="11" type="ORF">SLS62_006686</name>
</gene>
<dbReference type="SUPFAM" id="SSF52743">
    <property type="entry name" value="Subtilisin-like"/>
    <property type="match status" value="1"/>
</dbReference>
<dbReference type="PROSITE" id="PS00138">
    <property type="entry name" value="SUBTILASE_SER"/>
    <property type="match status" value="1"/>
</dbReference>
<dbReference type="InterPro" id="IPR037045">
    <property type="entry name" value="S8pro/Inhibitor_I9_sf"/>
</dbReference>
<protein>
    <recommendedName>
        <fullName evidence="13">Cuticle-degrading protease</fullName>
    </recommendedName>
</protein>
<dbReference type="InterPro" id="IPR023827">
    <property type="entry name" value="Peptidase_S8_Asp-AS"/>
</dbReference>
<dbReference type="Gene3D" id="3.40.50.200">
    <property type="entry name" value="Peptidase S8/S53 domain"/>
    <property type="match status" value="1"/>
</dbReference>
<dbReference type="CDD" id="cd04077">
    <property type="entry name" value="Peptidases_S8_PCSK9_ProteinaseK_like"/>
    <property type="match status" value="1"/>
</dbReference>
<feature type="domain" description="Inhibitor I9" evidence="10">
    <location>
        <begin position="63"/>
        <end position="103"/>
    </location>
</feature>
<feature type="active site" description="Charge relay system" evidence="6">
    <location>
        <position position="345"/>
    </location>
</feature>
<dbReference type="GO" id="GO:0004252">
    <property type="term" value="F:serine-type endopeptidase activity"/>
    <property type="evidence" value="ECO:0007669"/>
    <property type="project" value="UniProtKB-UniRule"/>
</dbReference>
<sequence length="399" mass="40342">MRTSIIFSLLPLAFAAPARRAEPAPLLRPRGVELIEGKFIVKMKDEVSVATIDEAMSVFEGEADHVWNVPGFKGFASALDDAAIATLQAHPDVEFIEQDAVITINIDVEERDLEERSTVSQSGAPWGLGAISHAGSASTTYVYDSSAGSDTCAYVIDTGIYTAHSQFGGRATFLANYADSSNSDGNGHGTHVAGTIGSSTYGVAKNTKLYAVKVLDSSGSGTTSGVVSGMNYVASDVRTRSCPKGAVANMSLGGGFSSSINSAAAAITNAGVFLAVAAGNDNANAANYSPASAASACTVGATTSANARASFSNYGSVVDIFAPGQNILSTWTGSTSATNTISGTSMASPHIAGLGAYLLSLEGLSGSAVCARIVALATSGVLSSIPSGTVNLLAYNGAA</sequence>
<evidence type="ECO:0008006" key="13">
    <source>
        <dbReference type="Google" id="ProtNLM"/>
    </source>
</evidence>
<dbReference type="InterPro" id="IPR000209">
    <property type="entry name" value="Peptidase_S8/S53_dom"/>
</dbReference>
<evidence type="ECO:0000256" key="3">
    <source>
        <dbReference type="ARBA" id="ARBA00022729"/>
    </source>
</evidence>
<feature type="chain" id="PRO_5043012122" description="Cuticle-degrading protease" evidence="8">
    <location>
        <begin position="16"/>
        <end position="399"/>
    </location>
</feature>
<dbReference type="InterPro" id="IPR010259">
    <property type="entry name" value="S8pro/Inhibitor_I9"/>
</dbReference>
<dbReference type="Pfam" id="PF05922">
    <property type="entry name" value="Inhibitor_I9"/>
    <property type="match status" value="1"/>
</dbReference>
<dbReference type="InterPro" id="IPR034193">
    <property type="entry name" value="PCSK9_ProteinaseK-like"/>
</dbReference>
<comment type="caution">
    <text evidence="11">The sequence shown here is derived from an EMBL/GenBank/DDBJ whole genome shotgun (WGS) entry which is preliminary data.</text>
</comment>
<evidence type="ECO:0000313" key="12">
    <source>
        <dbReference type="Proteomes" id="UP001320420"/>
    </source>
</evidence>
<comment type="similarity">
    <text evidence="1 6 7">Belongs to the peptidase S8 family.</text>
</comment>
<dbReference type="InterPro" id="IPR036852">
    <property type="entry name" value="Peptidase_S8/S53_dom_sf"/>
</dbReference>
<feature type="active site" description="Charge relay system" evidence="6">
    <location>
        <position position="157"/>
    </location>
</feature>
<dbReference type="FunFam" id="3.40.50.200:FF:000014">
    <property type="entry name" value="Proteinase K"/>
    <property type="match status" value="1"/>
</dbReference>
<dbReference type="GO" id="GO:0005576">
    <property type="term" value="C:extracellular region"/>
    <property type="evidence" value="ECO:0007669"/>
    <property type="project" value="UniProtKB-ARBA"/>
</dbReference>
<dbReference type="PROSITE" id="PS00137">
    <property type="entry name" value="SUBTILASE_HIS"/>
    <property type="match status" value="1"/>
</dbReference>
<dbReference type="Pfam" id="PF00082">
    <property type="entry name" value="Peptidase_S8"/>
    <property type="match status" value="1"/>
</dbReference>
<dbReference type="GO" id="GO:0006508">
    <property type="term" value="P:proteolysis"/>
    <property type="evidence" value="ECO:0007669"/>
    <property type="project" value="UniProtKB-KW"/>
</dbReference>
<dbReference type="PROSITE" id="PS00136">
    <property type="entry name" value="SUBTILASE_ASP"/>
    <property type="match status" value="1"/>
</dbReference>
<evidence type="ECO:0000256" key="1">
    <source>
        <dbReference type="ARBA" id="ARBA00011073"/>
    </source>
</evidence>
<dbReference type="Proteomes" id="UP001320420">
    <property type="component" value="Unassembled WGS sequence"/>
</dbReference>
<feature type="signal peptide" evidence="8">
    <location>
        <begin position="1"/>
        <end position="15"/>
    </location>
</feature>
<organism evidence="11 12">
    <name type="scientific">Diatrype stigma</name>
    <dbReference type="NCBI Taxonomy" id="117547"/>
    <lineage>
        <taxon>Eukaryota</taxon>
        <taxon>Fungi</taxon>
        <taxon>Dikarya</taxon>
        <taxon>Ascomycota</taxon>
        <taxon>Pezizomycotina</taxon>
        <taxon>Sordariomycetes</taxon>
        <taxon>Xylariomycetidae</taxon>
        <taxon>Xylariales</taxon>
        <taxon>Diatrypaceae</taxon>
        <taxon>Diatrype</taxon>
    </lineage>
</organism>
<feature type="domain" description="Peptidase S8/S53" evidence="9">
    <location>
        <begin position="155"/>
        <end position="366"/>
    </location>
</feature>
<keyword evidence="2 6" id="KW-0645">Protease</keyword>
<dbReference type="PANTHER" id="PTHR43806:SF58">
    <property type="entry name" value="ALKALINE PROTEASE 1-RELATED"/>
    <property type="match status" value="1"/>
</dbReference>
<dbReference type="PANTHER" id="PTHR43806">
    <property type="entry name" value="PEPTIDASE S8"/>
    <property type="match status" value="1"/>
</dbReference>
<evidence type="ECO:0000256" key="8">
    <source>
        <dbReference type="SAM" id="SignalP"/>
    </source>
</evidence>
<dbReference type="AlphaFoldDB" id="A0AAN9YRL7"/>
<evidence type="ECO:0000256" key="6">
    <source>
        <dbReference type="PROSITE-ProRule" id="PRU01240"/>
    </source>
</evidence>
<evidence type="ECO:0000256" key="7">
    <source>
        <dbReference type="RuleBase" id="RU003355"/>
    </source>
</evidence>
<evidence type="ECO:0000259" key="9">
    <source>
        <dbReference type="Pfam" id="PF00082"/>
    </source>
</evidence>
<evidence type="ECO:0000313" key="11">
    <source>
        <dbReference type="EMBL" id="KAK7751430.1"/>
    </source>
</evidence>
<dbReference type="InterPro" id="IPR015500">
    <property type="entry name" value="Peptidase_S8_subtilisin-rel"/>
</dbReference>
<evidence type="ECO:0000256" key="2">
    <source>
        <dbReference type="ARBA" id="ARBA00022670"/>
    </source>
</evidence>
<name>A0AAN9YRL7_9PEZI</name>
<evidence type="ECO:0000256" key="4">
    <source>
        <dbReference type="ARBA" id="ARBA00022801"/>
    </source>
</evidence>
<dbReference type="PRINTS" id="PR00723">
    <property type="entry name" value="SUBTILISIN"/>
</dbReference>
<dbReference type="PROSITE" id="PS51892">
    <property type="entry name" value="SUBTILASE"/>
    <property type="match status" value="1"/>
</dbReference>
<keyword evidence="12" id="KW-1185">Reference proteome</keyword>
<keyword evidence="4 6" id="KW-0378">Hydrolase</keyword>
<feature type="active site" description="Charge relay system" evidence="6">
    <location>
        <position position="188"/>
    </location>
</feature>
<accession>A0AAN9YRL7</accession>
<dbReference type="InterPro" id="IPR022398">
    <property type="entry name" value="Peptidase_S8_His-AS"/>
</dbReference>
<evidence type="ECO:0000256" key="5">
    <source>
        <dbReference type="ARBA" id="ARBA00022825"/>
    </source>
</evidence>
<dbReference type="SUPFAM" id="SSF54897">
    <property type="entry name" value="Protease propeptides/inhibitors"/>
    <property type="match status" value="1"/>
</dbReference>
<dbReference type="Gene3D" id="3.30.70.80">
    <property type="entry name" value="Peptidase S8 propeptide/proteinase inhibitor I9"/>
    <property type="match status" value="1"/>
</dbReference>
<dbReference type="EMBL" id="JAKJXP020000050">
    <property type="protein sequence ID" value="KAK7751430.1"/>
    <property type="molecule type" value="Genomic_DNA"/>
</dbReference>
<proteinExistence type="inferred from homology"/>
<reference evidence="11 12" key="1">
    <citation type="submission" date="2024-02" db="EMBL/GenBank/DDBJ databases">
        <title>De novo assembly and annotation of 12 fungi associated with fruit tree decline syndrome in Ontario, Canada.</title>
        <authorList>
            <person name="Sulman M."/>
            <person name="Ellouze W."/>
            <person name="Ilyukhin E."/>
        </authorList>
    </citation>
    <scope>NUCLEOTIDE SEQUENCE [LARGE SCALE GENOMIC DNA]</scope>
    <source>
        <strain evidence="11 12">M11/M66-122</strain>
    </source>
</reference>